<dbReference type="PANTHER" id="PTHR44943:SF4">
    <property type="entry name" value="TPR REPEAT-CONTAINING PROTEIN MJ0798"/>
    <property type="match status" value="1"/>
</dbReference>
<dbReference type="InterPro" id="IPR051685">
    <property type="entry name" value="Ycf3/AcsC/BcsC/TPR_MFPF"/>
</dbReference>
<feature type="repeat" description="TPR" evidence="3">
    <location>
        <begin position="116"/>
        <end position="149"/>
    </location>
</feature>
<feature type="non-terminal residue" evidence="5">
    <location>
        <position position="218"/>
    </location>
</feature>
<dbReference type="PROSITE" id="PS50005">
    <property type="entry name" value="TPR"/>
    <property type="match status" value="3"/>
</dbReference>
<dbReference type="PROSITE" id="PS50293">
    <property type="entry name" value="TPR_REGION"/>
    <property type="match status" value="3"/>
</dbReference>
<evidence type="ECO:0000256" key="2">
    <source>
        <dbReference type="ARBA" id="ARBA00022803"/>
    </source>
</evidence>
<dbReference type="Proteomes" id="UP000001555">
    <property type="component" value="Unassembled WGS sequence"/>
</dbReference>
<keyword evidence="7" id="KW-1185">Reference proteome</keyword>
<feature type="repeat" description="TPR" evidence="3">
    <location>
        <begin position="184"/>
        <end position="217"/>
    </location>
</feature>
<feature type="non-terminal residue" evidence="5">
    <location>
        <position position="1"/>
    </location>
</feature>
<evidence type="ECO:0000256" key="3">
    <source>
        <dbReference type="PROSITE-ProRule" id="PRU00339"/>
    </source>
</evidence>
<dbReference type="EMBL" id="ABJB010453460">
    <property type="status" value="NOT_ANNOTATED_CDS"/>
    <property type="molecule type" value="Genomic_DNA"/>
</dbReference>
<dbReference type="AlphaFoldDB" id="B7Q9R5"/>
<dbReference type="PANTHER" id="PTHR44943">
    <property type="entry name" value="CELLULOSE SYNTHASE OPERON PROTEIN C"/>
    <property type="match status" value="1"/>
</dbReference>
<dbReference type="InterPro" id="IPR013105">
    <property type="entry name" value="TPR_2"/>
</dbReference>
<proteinExistence type="predicted"/>
<accession>B7Q9R5</accession>
<reference evidence="5 7" key="1">
    <citation type="submission" date="2008-03" db="EMBL/GenBank/DDBJ databases">
        <title>Annotation of Ixodes scapularis.</title>
        <authorList>
            <consortium name="Ixodes scapularis Genome Project Consortium"/>
            <person name="Caler E."/>
            <person name="Hannick L.I."/>
            <person name="Bidwell S."/>
            <person name="Joardar V."/>
            <person name="Thiagarajan M."/>
            <person name="Amedeo P."/>
            <person name="Galinsky K.J."/>
            <person name="Schobel S."/>
            <person name="Inman J."/>
            <person name="Hostetler J."/>
            <person name="Miller J."/>
            <person name="Hammond M."/>
            <person name="Megy K."/>
            <person name="Lawson D."/>
            <person name="Kodira C."/>
            <person name="Sutton G."/>
            <person name="Meyer J."/>
            <person name="Hill C.A."/>
            <person name="Birren B."/>
            <person name="Nene V."/>
            <person name="Collins F."/>
            <person name="Alarcon-Chaidez F."/>
            <person name="Wikel S."/>
            <person name="Strausberg R."/>
        </authorList>
    </citation>
    <scope>NUCLEOTIDE SEQUENCE [LARGE SCALE GENOMIC DNA]</scope>
    <source>
        <strain evidence="7">Wikel</strain>
        <strain evidence="5">Wikel colony</strain>
    </source>
</reference>
<evidence type="ECO:0000256" key="4">
    <source>
        <dbReference type="SAM" id="MobiDB-lite"/>
    </source>
</evidence>
<evidence type="ECO:0000313" key="7">
    <source>
        <dbReference type="Proteomes" id="UP000001555"/>
    </source>
</evidence>
<keyword evidence="2 3" id="KW-0802">TPR repeat</keyword>
<dbReference type="SMART" id="SM00028">
    <property type="entry name" value="TPR"/>
    <property type="match status" value="3"/>
</dbReference>
<dbReference type="HOGENOM" id="CLU_1269676_0_0_1"/>
<feature type="repeat" description="TPR" evidence="3">
    <location>
        <begin position="150"/>
        <end position="183"/>
    </location>
</feature>
<dbReference type="SUPFAM" id="SSF48452">
    <property type="entry name" value="TPR-like"/>
    <property type="match status" value="1"/>
</dbReference>
<organism>
    <name type="scientific">Ixodes scapularis</name>
    <name type="common">Black-legged tick</name>
    <name type="synonym">Deer tick</name>
    <dbReference type="NCBI Taxonomy" id="6945"/>
    <lineage>
        <taxon>Eukaryota</taxon>
        <taxon>Metazoa</taxon>
        <taxon>Ecdysozoa</taxon>
        <taxon>Arthropoda</taxon>
        <taxon>Chelicerata</taxon>
        <taxon>Arachnida</taxon>
        <taxon>Acari</taxon>
        <taxon>Parasitiformes</taxon>
        <taxon>Ixodida</taxon>
        <taxon>Ixodoidea</taxon>
        <taxon>Ixodidae</taxon>
        <taxon>Ixodinae</taxon>
        <taxon>Ixodes</taxon>
    </lineage>
</organism>
<evidence type="ECO:0000313" key="6">
    <source>
        <dbReference type="EnsemblMetazoa" id="ISCW011456-PA"/>
    </source>
</evidence>
<dbReference type="EMBL" id="DS890935">
    <property type="protein sequence ID" value="EEC15587.1"/>
    <property type="molecule type" value="Genomic_DNA"/>
</dbReference>
<name>B7Q9R5_IXOSC</name>
<protein>
    <submittedName>
        <fullName evidence="5 6">Tetratricopeptide repeat protein, tpr, putative</fullName>
    </submittedName>
</protein>
<evidence type="ECO:0000313" key="5">
    <source>
        <dbReference type="EMBL" id="EEC15587.1"/>
    </source>
</evidence>
<keyword evidence="1" id="KW-0677">Repeat</keyword>
<feature type="compositionally biased region" description="Polar residues" evidence="4">
    <location>
        <begin position="55"/>
        <end position="68"/>
    </location>
</feature>
<evidence type="ECO:0000256" key="1">
    <source>
        <dbReference type="ARBA" id="ARBA00022737"/>
    </source>
</evidence>
<reference evidence="6" key="2">
    <citation type="submission" date="2020-05" db="UniProtKB">
        <authorList>
            <consortium name="EnsemblMetazoa"/>
        </authorList>
    </citation>
    <scope>IDENTIFICATION</scope>
    <source>
        <strain evidence="6">wikel</strain>
    </source>
</reference>
<dbReference type="InterPro" id="IPR019734">
    <property type="entry name" value="TPR_rpt"/>
</dbReference>
<feature type="region of interest" description="Disordered" evidence="4">
    <location>
        <begin position="55"/>
        <end position="74"/>
    </location>
</feature>
<gene>
    <name evidence="5" type="ORF">IscW_ISCW011456</name>
</gene>
<sequence>SKRSLEDSKIVETKDQSTSTEDLSVLEDRLFDKKAEILRLNEDEAVRKLDEVISSYSDSDSGYNESLEGSSDISSINGSDANDLVSKIVSQSNSIVSETMRNIMKEKNEFEKHQAAKKYYDAGQALALRGRYEEAIKEYNKAIKLKPDEDVLYYKKGNSLAFLGRYEEAIECYDKSISLNPEYADAYNNKGNSFFDLEKYEEALVEYDKAIELKPNDA</sequence>
<dbReference type="EnsemblMetazoa" id="ISCW011456-RA">
    <property type="protein sequence ID" value="ISCW011456-PA"/>
    <property type="gene ID" value="ISCW011456"/>
</dbReference>
<dbReference type="STRING" id="6945.B7Q9R5"/>
<dbReference type="PaxDb" id="6945-B7Q9R5"/>
<dbReference type="InterPro" id="IPR011990">
    <property type="entry name" value="TPR-like_helical_dom_sf"/>
</dbReference>
<dbReference type="Pfam" id="PF13414">
    <property type="entry name" value="TPR_11"/>
    <property type="match status" value="1"/>
</dbReference>
<dbReference type="Gene3D" id="1.25.40.10">
    <property type="entry name" value="Tetratricopeptide repeat domain"/>
    <property type="match status" value="1"/>
</dbReference>
<dbReference type="VEuPathDB" id="VectorBase:ISCW011456"/>
<dbReference type="Pfam" id="PF07719">
    <property type="entry name" value="TPR_2"/>
    <property type="match status" value="1"/>
</dbReference>